<dbReference type="PANTHER" id="PTHR10174:SF224">
    <property type="entry name" value="RETINOL-BINDING PROTEIN PINTA"/>
    <property type="match status" value="1"/>
</dbReference>
<reference evidence="2" key="2">
    <citation type="submission" date="2022-10" db="EMBL/GenBank/DDBJ databases">
        <authorList>
            <consortium name="ENA_rothamsted_submissions"/>
            <consortium name="culmorum"/>
            <person name="King R."/>
        </authorList>
    </citation>
    <scope>NUCLEOTIDE SEQUENCE</scope>
</reference>
<evidence type="ECO:0000313" key="2">
    <source>
        <dbReference type="EMBL" id="CAG9817238.1"/>
    </source>
</evidence>
<dbReference type="SUPFAM" id="SSF52087">
    <property type="entry name" value="CRAL/TRIO domain"/>
    <property type="match status" value="1"/>
</dbReference>
<evidence type="ECO:0000313" key="3">
    <source>
        <dbReference type="Proteomes" id="UP001153737"/>
    </source>
</evidence>
<sequence length="435" mass="50145">MSDKIAVSLVEEGNAEKHAKETLNETEETRTSGLHDIKKWLTEEKTNLHARLEDQYILPFLRGCKFDLKKTKAKLKRFYKMRRDVPEWFRNRDPSLPELQELMKLGCFVPLRRFHENKLVVIVRVAVHNPRIHQQNDVFKLGNMLTDVAAMEYAVAAQIYGVVAIFDIAVGVHEATARRAIRKYEQTGSTARRILLSGFYGIDQILVNVQQDLRQICDVAVSKQTVCRRLKEVNLKARSPAKGPKLFPEHRAARRNFVENYGQWYIPEWSNVLFTDESRRRTGERFNQNSITECDSFDGGSVIGWGGISMNGKTPLHVFPVRQSMNAQIYIDISEQIMPRPHTAAIVRNFLEATGITTLQWPARSPDMNPIEHLWDELGRRVRYRKRSPESLAEMADALVEEWDRIPMETISNLISSMPRRLEVLRVASGGNTRY</sequence>
<dbReference type="Pfam" id="PF13358">
    <property type="entry name" value="DDE_3"/>
    <property type="match status" value="1"/>
</dbReference>
<dbReference type="OrthoDB" id="6682367at2759"/>
<dbReference type="InterPro" id="IPR002492">
    <property type="entry name" value="Transposase_Tc1-like"/>
</dbReference>
<dbReference type="InterPro" id="IPR036865">
    <property type="entry name" value="CRAL-TRIO_dom_sf"/>
</dbReference>
<dbReference type="Gene3D" id="3.30.420.10">
    <property type="entry name" value="Ribonuclease H-like superfamily/Ribonuclease H"/>
    <property type="match status" value="1"/>
</dbReference>
<dbReference type="GO" id="GO:0006313">
    <property type="term" value="P:DNA transposition"/>
    <property type="evidence" value="ECO:0007669"/>
    <property type="project" value="InterPro"/>
</dbReference>
<keyword evidence="3" id="KW-1185">Reference proteome</keyword>
<dbReference type="InterPro" id="IPR036273">
    <property type="entry name" value="CRAL/TRIO_N_dom_sf"/>
</dbReference>
<proteinExistence type="predicted"/>
<dbReference type="InterPro" id="IPR011074">
    <property type="entry name" value="CRAL/TRIO_N_dom"/>
</dbReference>
<dbReference type="SMART" id="SM01100">
    <property type="entry name" value="CRAL_TRIO_N"/>
    <property type="match status" value="1"/>
</dbReference>
<dbReference type="GO" id="GO:0016020">
    <property type="term" value="C:membrane"/>
    <property type="evidence" value="ECO:0007669"/>
    <property type="project" value="TreeGrafter"/>
</dbReference>
<accession>A0A9N9SEK0</accession>
<dbReference type="InterPro" id="IPR036397">
    <property type="entry name" value="RNaseH_sf"/>
</dbReference>
<protein>
    <recommendedName>
        <fullName evidence="1">CRAL/TRIO N-terminal domain-containing protein</fullName>
    </recommendedName>
</protein>
<name>A0A9N9SEK0_PHACE</name>
<reference evidence="2" key="1">
    <citation type="submission" date="2022-01" db="EMBL/GenBank/DDBJ databases">
        <authorList>
            <person name="King R."/>
        </authorList>
    </citation>
    <scope>NUCLEOTIDE SEQUENCE</scope>
</reference>
<dbReference type="Gene3D" id="1.10.8.20">
    <property type="entry name" value="N-terminal domain of phosphatidylinositol transfer protein sec14p"/>
    <property type="match status" value="1"/>
</dbReference>
<dbReference type="GO" id="GO:0003677">
    <property type="term" value="F:DNA binding"/>
    <property type="evidence" value="ECO:0007669"/>
    <property type="project" value="InterPro"/>
</dbReference>
<evidence type="ECO:0000259" key="1">
    <source>
        <dbReference type="SMART" id="SM01100"/>
    </source>
</evidence>
<dbReference type="PANTHER" id="PTHR10174">
    <property type="entry name" value="ALPHA-TOCOPHEROL TRANSFER PROTEIN-RELATED"/>
    <property type="match status" value="1"/>
</dbReference>
<dbReference type="SUPFAM" id="SSF46938">
    <property type="entry name" value="CRAL/TRIO N-terminal domain"/>
    <property type="match status" value="1"/>
</dbReference>
<dbReference type="AlphaFoldDB" id="A0A9N9SEK0"/>
<dbReference type="GO" id="GO:1902936">
    <property type="term" value="F:phosphatidylinositol bisphosphate binding"/>
    <property type="evidence" value="ECO:0007669"/>
    <property type="project" value="TreeGrafter"/>
</dbReference>
<feature type="domain" description="CRAL/TRIO N-terminal" evidence="1">
    <location>
        <begin position="53"/>
        <end position="78"/>
    </location>
</feature>
<gene>
    <name evidence="2" type="ORF">PHAECO_LOCUS4767</name>
</gene>
<dbReference type="Pfam" id="PF01498">
    <property type="entry name" value="HTH_Tnp_Tc3_2"/>
    <property type="match status" value="1"/>
</dbReference>
<dbReference type="EMBL" id="OU896721">
    <property type="protein sequence ID" value="CAG9817238.1"/>
    <property type="molecule type" value="Genomic_DNA"/>
</dbReference>
<organism evidence="2 3">
    <name type="scientific">Phaedon cochleariae</name>
    <name type="common">Mustard beetle</name>
    <dbReference type="NCBI Taxonomy" id="80249"/>
    <lineage>
        <taxon>Eukaryota</taxon>
        <taxon>Metazoa</taxon>
        <taxon>Ecdysozoa</taxon>
        <taxon>Arthropoda</taxon>
        <taxon>Hexapoda</taxon>
        <taxon>Insecta</taxon>
        <taxon>Pterygota</taxon>
        <taxon>Neoptera</taxon>
        <taxon>Endopterygota</taxon>
        <taxon>Coleoptera</taxon>
        <taxon>Polyphaga</taxon>
        <taxon>Cucujiformia</taxon>
        <taxon>Chrysomeloidea</taxon>
        <taxon>Chrysomelidae</taxon>
        <taxon>Chrysomelinae</taxon>
        <taxon>Chrysomelini</taxon>
        <taxon>Phaedon</taxon>
    </lineage>
</organism>
<dbReference type="Gene3D" id="3.40.525.10">
    <property type="entry name" value="CRAL-TRIO lipid binding domain"/>
    <property type="match status" value="1"/>
</dbReference>
<dbReference type="GO" id="GO:0015074">
    <property type="term" value="P:DNA integration"/>
    <property type="evidence" value="ECO:0007669"/>
    <property type="project" value="InterPro"/>
</dbReference>
<dbReference type="InterPro" id="IPR038717">
    <property type="entry name" value="Tc1-like_DDE_dom"/>
</dbReference>
<dbReference type="Proteomes" id="UP001153737">
    <property type="component" value="Chromosome 15"/>
</dbReference>